<keyword evidence="1" id="KW-0472">Membrane</keyword>
<keyword evidence="1" id="KW-0812">Transmembrane</keyword>
<dbReference type="STRING" id="1561998.A0A1I7UHZ2"/>
<reference evidence="4" key="1">
    <citation type="submission" date="2016-11" db="UniProtKB">
        <authorList>
            <consortium name="WormBaseParasite"/>
        </authorList>
    </citation>
    <scope>IDENTIFICATION</scope>
</reference>
<sequence length="132" mass="15234">MRASLLLLLIVQSAAFYVTNQNENEEAQNDLYIPKAQELRSNANSIELFGQRMEVPAWMNTAAVKTREMFDSATNIFERKTSSSRKSSNSLLTNLKKDETTRIWFAVYLNILVIVLIYIFITIKLVDYTIFI</sequence>
<protein>
    <submittedName>
        <fullName evidence="4">RxLR effector protein</fullName>
    </submittedName>
</protein>
<proteinExistence type="predicted"/>
<keyword evidence="1" id="KW-1133">Transmembrane helix</keyword>
<evidence type="ECO:0000256" key="2">
    <source>
        <dbReference type="SAM" id="SignalP"/>
    </source>
</evidence>
<dbReference type="Proteomes" id="UP000095282">
    <property type="component" value="Unplaced"/>
</dbReference>
<dbReference type="AlphaFoldDB" id="A0A1I7UHZ2"/>
<feature type="transmembrane region" description="Helical" evidence="1">
    <location>
        <begin position="103"/>
        <end position="126"/>
    </location>
</feature>
<feature type="signal peptide" evidence="2">
    <location>
        <begin position="1"/>
        <end position="15"/>
    </location>
</feature>
<dbReference type="eggNOG" id="ENOG502R8EA">
    <property type="taxonomic scope" value="Eukaryota"/>
</dbReference>
<keyword evidence="2" id="KW-0732">Signal</keyword>
<dbReference type="WBParaSite" id="Csp11.Scaffold629.g9520.t1">
    <property type="protein sequence ID" value="Csp11.Scaffold629.g9520.t1"/>
    <property type="gene ID" value="Csp11.Scaffold629.g9520"/>
</dbReference>
<keyword evidence="3" id="KW-1185">Reference proteome</keyword>
<evidence type="ECO:0000256" key="1">
    <source>
        <dbReference type="SAM" id="Phobius"/>
    </source>
</evidence>
<evidence type="ECO:0000313" key="4">
    <source>
        <dbReference type="WBParaSite" id="Csp11.Scaffold629.g9520.t1"/>
    </source>
</evidence>
<organism evidence="3 4">
    <name type="scientific">Caenorhabditis tropicalis</name>
    <dbReference type="NCBI Taxonomy" id="1561998"/>
    <lineage>
        <taxon>Eukaryota</taxon>
        <taxon>Metazoa</taxon>
        <taxon>Ecdysozoa</taxon>
        <taxon>Nematoda</taxon>
        <taxon>Chromadorea</taxon>
        <taxon>Rhabditida</taxon>
        <taxon>Rhabditina</taxon>
        <taxon>Rhabditomorpha</taxon>
        <taxon>Rhabditoidea</taxon>
        <taxon>Rhabditidae</taxon>
        <taxon>Peloderinae</taxon>
        <taxon>Caenorhabditis</taxon>
    </lineage>
</organism>
<feature type="chain" id="PRO_5012610767" evidence="2">
    <location>
        <begin position="16"/>
        <end position="132"/>
    </location>
</feature>
<name>A0A1I7UHZ2_9PELO</name>
<accession>A0A1I7UHZ2</accession>
<evidence type="ECO:0000313" key="3">
    <source>
        <dbReference type="Proteomes" id="UP000095282"/>
    </source>
</evidence>